<feature type="compositionally biased region" description="Basic residues" evidence="6">
    <location>
        <begin position="9"/>
        <end position="19"/>
    </location>
</feature>
<dbReference type="PANTHER" id="PTHR13102">
    <property type="entry name" value="NUCLEOLAR PROTEIN 9"/>
    <property type="match status" value="1"/>
</dbReference>
<dbReference type="OrthoDB" id="392571at2759"/>
<dbReference type="GO" id="GO:0000480">
    <property type="term" value="P:endonucleolytic cleavage in 5'-ETS of tricistronic rRNA transcript (SSU-rRNA, 5.8S rRNA, LSU-rRNA)"/>
    <property type="evidence" value="ECO:0007669"/>
    <property type="project" value="TreeGrafter"/>
</dbReference>
<keyword evidence="2" id="KW-0677">Repeat</keyword>
<dbReference type="PANTHER" id="PTHR13102:SF0">
    <property type="entry name" value="NUCLEOLAR PROTEIN 9"/>
    <property type="match status" value="1"/>
</dbReference>
<dbReference type="GO" id="GO:0003723">
    <property type="term" value="F:RNA binding"/>
    <property type="evidence" value="ECO:0007669"/>
    <property type="project" value="InterPro"/>
</dbReference>
<dbReference type="AlphaFoldDB" id="A0A1X0QWH3"/>
<dbReference type="VEuPathDB" id="FungiDB:BCV72DRAFT_19963"/>
<evidence type="ECO:0000256" key="3">
    <source>
        <dbReference type="ARBA" id="ARBA00030932"/>
    </source>
</evidence>
<dbReference type="GO" id="GO:0000056">
    <property type="term" value="P:ribosomal small subunit export from nucleus"/>
    <property type="evidence" value="ECO:0007669"/>
    <property type="project" value="TreeGrafter"/>
</dbReference>
<evidence type="ECO:0000256" key="2">
    <source>
        <dbReference type="ARBA" id="ARBA00022737"/>
    </source>
</evidence>
<dbReference type="GO" id="GO:0030688">
    <property type="term" value="C:preribosome, small subunit precursor"/>
    <property type="evidence" value="ECO:0007669"/>
    <property type="project" value="TreeGrafter"/>
</dbReference>
<dbReference type="InterPro" id="IPR001313">
    <property type="entry name" value="Pumilio_RNA-bd_rpt"/>
</dbReference>
<dbReference type="InterPro" id="IPR011989">
    <property type="entry name" value="ARM-like"/>
</dbReference>
<sequence length="653" mass="75253">MPRTERQGRHNKKRGKKGSKKNDQIEAMEDVQQLNQQQEESHQVEQHFQAAHFGELDEEMLGYFKNVEETLDDPQFETGEDLRLFVENVYNEVDGNEFRLATNYSCSLILEKLLKVSDAKQLRVFMSKIRGNTVELFAHRFASHVCQTLLTLAADVVEQEMEQGGVAEKDQPSMEELVLSICEDIKPHVGGLISQQFASHDIRILLFVLAGRRIDETSDTKGQLRSKKSLQYKKENNDTLTKASSHASSKRKVPESFKDMFRALTTALAINMSETEVRSLSVHKVANPVLQLLLEMQEDDKEGQKARNILIDRVLWGIVTDIDSKEENKDRDAWFETLIRDPVGSHLLEVILKCAPDAIYRKVYKTYIKTKLEKFSLHPIANFVVQHLISHVRKSKQLDEMVKELSGSFEKLINKGKYGVIRSLVESSVKYETSQQEIVEQLATALHMPKDSDRKEFANCCMRMWTIKQWNESSEEDRRNLYRFHLQGSLIVQGIAKMESPANSILVNSFLSQRPDVVYQWCFSPSGSRAVEAILSSSHVEAKMKKKIIRDLLGKYTILAKDKFGSHIIEKCWLAADIDMKEKIAGELVKHEHDLSSHYIGKGILWTCRIDQFKRKRNDWIEREKGAERKREMFKDILGEDVSMPLLKKHKKN</sequence>
<proteinExistence type="predicted"/>
<dbReference type="SUPFAM" id="SSF48371">
    <property type="entry name" value="ARM repeat"/>
    <property type="match status" value="1"/>
</dbReference>
<dbReference type="SMART" id="SM00025">
    <property type="entry name" value="Pumilio"/>
    <property type="match status" value="7"/>
</dbReference>
<evidence type="ECO:0000256" key="1">
    <source>
        <dbReference type="ARBA" id="ARBA00016427"/>
    </source>
</evidence>
<evidence type="ECO:0000256" key="6">
    <source>
        <dbReference type="SAM" id="MobiDB-lite"/>
    </source>
</evidence>
<dbReference type="PROSITE" id="PS50302">
    <property type="entry name" value="PUM"/>
    <property type="match status" value="1"/>
</dbReference>
<accession>A0A1X0QWH3</accession>
<evidence type="ECO:0000313" key="7">
    <source>
        <dbReference type="EMBL" id="ORE04133.1"/>
    </source>
</evidence>
<name>A0A1X0QWH3_RHIZD</name>
<dbReference type="EMBL" id="KV921980">
    <property type="protein sequence ID" value="ORE04133.1"/>
    <property type="molecule type" value="Genomic_DNA"/>
</dbReference>
<dbReference type="InterPro" id="IPR016024">
    <property type="entry name" value="ARM-type_fold"/>
</dbReference>
<feature type="region of interest" description="Disordered" evidence="6">
    <location>
        <begin position="1"/>
        <end position="45"/>
    </location>
</feature>
<dbReference type="GO" id="GO:0005730">
    <property type="term" value="C:nucleolus"/>
    <property type="evidence" value="ECO:0007669"/>
    <property type="project" value="TreeGrafter"/>
</dbReference>
<evidence type="ECO:0000256" key="5">
    <source>
        <dbReference type="PROSITE-ProRule" id="PRU00317"/>
    </source>
</evidence>
<protein>
    <recommendedName>
        <fullName evidence="1">Nucleolar protein 9</fullName>
    </recommendedName>
    <alternativeName>
        <fullName evidence="3 4">Pumilio domain-containing protein NOP9</fullName>
    </alternativeName>
</protein>
<dbReference type="GO" id="GO:0000447">
    <property type="term" value="P:endonucleolytic cleavage in ITS1 to separate SSU-rRNA from 5.8S rRNA and LSU-rRNA from tricistronic rRNA transcript (SSU-rRNA, 5.8S rRNA, LSU-rRNA)"/>
    <property type="evidence" value="ECO:0007669"/>
    <property type="project" value="TreeGrafter"/>
</dbReference>
<dbReference type="GO" id="GO:0000472">
    <property type="term" value="P:endonucleolytic cleavage to generate mature 5'-end of SSU-rRNA from (SSU-rRNA, 5.8S rRNA, LSU-rRNA)"/>
    <property type="evidence" value="ECO:0007669"/>
    <property type="project" value="TreeGrafter"/>
</dbReference>
<organism evidence="7">
    <name type="scientific">Rhizopus microsporus var. microsporus</name>
    <dbReference type="NCBI Taxonomy" id="86635"/>
    <lineage>
        <taxon>Eukaryota</taxon>
        <taxon>Fungi</taxon>
        <taxon>Fungi incertae sedis</taxon>
        <taxon>Mucoromycota</taxon>
        <taxon>Mucoromycotina</taxon>
        <taxon>Mucoromycetes</taxon>
        <taxon>Mucorales</taxon>
        <taxon>Mucorineae</taxon>
        <taxon>Rhizopodaceae</taxon>
        <taxon>Rhizopus</taxon>
    </lineage>
</organism>
<dbReference type="GO" id="GO:0030686">
    <property type="term" value="C:90S preribosome"/>
    <property type="evidence" value="ECO:0007669"/>
    <property type="project" value="TreeGrafter"/>
</dbReference>
<dbReference type="InterPro" id="IPR040000">
    <property type="entry name" value="NOP9"/>
</dbReference>
<evidence type="ECO:0000256" key="4">
    <source>
        <dbReference type="ARBA" id="ARBA00031929"/>
    </source>
</evidence>
<dbReference type="Pfam" id="PF22493">
    <property type="entry name" value="PUF_NOP9"/>
    <property type="match status" value="1"/>
</dbReference>
<feature type="repeat" description="Pumilio" evidence="5">
    <location>
        <begin position="551"/>
        <end position="586"/>
    </location>
</feature>
<reference evidence="7" key="1">
    <citation type="journal article" date="2016" name="Proc. Natl. Acad. Sci. U.S.A.">
        <title>Lipid metabolic changes in an early divergent fungus govern the establishment of a mutualistic symbiosis with endobacteria.</title>
        <authorList>
            <person name="Lastovetsky O.A."/>
            <person name="Gaspar M.L."/>
            <person name="Mondo S.J."/>
            <person name="LaButti K.M."/>
            <person name="Sandor L."/>
            <person name="Grigoriev I.V."/>
            <person name="Henry S.A."/>
            <person name="Pawlowska T.E."/>
        </authorList>
    </citation>
    <scope>NUCLEOTIDE SEQUENCE [LARGE SCALE GENOMIC DNA]</scope>
    <source>
        <strain evidence="7">ATCC 52814</strain>
    </source>
</reference>
<dbReference type="Gene3D" id="1.25.10.10">
    <property type="entry name" value="Leucine-rich Repeat Variant"/>
    <property type="match status" value="2"/>
</dbReference>
<dbReference type="Proteomes" id="UP000242414">
    <property type="component" value="Unassembled WGS sequence"/>
</dbReference>
<gene>
    <name evidence="7" type="ORF">BCV72DRAFT_19963</name>
</gene>